<keyword evidence="1" id="KW-0732">Signal</keyword>
<dbReference type="InterPro" id="IPR012533">
    <property type="entry name" value="YcnI-copper_dom"/>
</dbReference>
<gene>
    <name evidence="3" type="ORF">G6N76_23330</name>
</gene>
<feature type="signal peptide" evidence="1">
    <location>
        <begin position="1"/>
        <end position="23"/>
    </location>
</feature>
<dbReference type="CDD" id="cd08545">
    <property type="entry name" value="YcnI_like"/>
    <property type="match status" value="1"/>
</dbReference>
<evidence type="ECO:0000313" key="3">
    <source>
        <dbReference type="EMBL" id="NGO66604.1"/>
    </source>
</evidence>
<organism evidence="3 4">
    <name type="scientific">Rhizobium daejeonense</name>
    <dbReference type="NCBI Taxonomy" id="240521"/>
    <lineage>
        <taxon>Bacteria</taxon>
        <taxon>Pseudomonadati</taxon>
        <taxon>Pseudomonadota</taxon>
        <taxon>Alphaproteobacteria</taxon>
        <taxon>Hyphomicrobiales</taxon>
        <taxon>Rhizobiaceae</taxon>
        <taxon>Rhizobium/Agrobacterium group</taxon>
        <taxon>Rhizobium</taxon>
    </lineage>
</organism>
<dbReference type="InterPro" id="IPR038507">
    <property type="entry name" value="YcnI-like_sf"/>
</dbReference>
<sequence>MIIKKTAPFGLIALLALTGVAQAHVTFENKDVAPGTTVKFVLRLPHGCSGAATTGLRISIPEELTSVKPQPKPGWTLATAIDDVHKASAEETHAHGQGARVKEISWTGGKLEDAHYDEFVFRATVSKTAQTQIVVPVVQECGAETDRWIELPAAGVSADDLKHPAPVVKVRP</sequence>
<dbReference type="RefSeq" id="WP_163897379.1">
    <property type="nucleotide sequence ID" value="NZ_CP048424.1"/>
</dbReference>
<protein>
    <submittedName>
        <fullName evidence="3">YcnI family protein</fullName>
    </submittedName>
</protein>
<dbReference type="Gene3D" id="2.60.40.2230">
    <property type="entry name" value="Uncharacterised protein YcnI-like PF07987, DUF1775"/>
    <property type="match status" value="1"/>
</dbReference>
<dbReference type="Pfam" id="PF07987">
    <property type="entry name" value="DUF1775"/>
    <property type="match status" value="1"/>
</dbReference>
<dbReference type="AlphaFoldDB" id="A0A6M1RXP4"/>
<evidence type="ECO:0000259" key="2">
    <source>
        <dbReference type="Pfam" id="PF07987"/>
    </source>
</evidence>
<comment type="caution">
    <text evidence="3">The sequence shown here is derived from an EMBL/GenBank/DDBJ whole genome shotgun (WGS) entry which is preliminary data.</text>
</comment>
<feature type="domain" description="YncI copper-binding" evidence="2">
    <location>
        <begin position="24"/>
        <end position="170"/>
    </location>
</feature>
<feature type="chain" id="PRO_5027082632" evidence="1">
    <location>
        <begin position="24"/>
        <end position="172"/>
    </location>
</feature>
<dbReference type="EMBL" id="JAAKZH010000013">
    <property type="protein sequence ID" value="NGO66604.1"/>
    <property type="molecule type" value="Genomic_DNA"/>
</dbReference>
<accession>A0A6M1RXP4</accession>
<name>A0A6M1RXP4_9HYPH</name>
<proteinExistence type="predicted"/>
<keyword evidence="4" id="KW-1185">Reference proteome</keyword>
<dbReference type="Proteomes" id="UP000477849">
    <property type="component" value="Unassembled WGS sequence"/>
</dbReference>
<evidence type="ECO:0000256" key="1">
    <source>
        <dbReference type="SAM" id="SignalP"/>
    </source>
</evidence>
<reference evidence="3 4" key="1">
    <citation type="submission" date="2020-02" db="EMBL/GenBank/DDBJ databases">
        <title>Genome sequence of the type strain CCBAU10050 of Rhizobium daejeonense.</title>
        <authorList>
            <person name="Gao J."/>
            <person name="Sun J."/>
        </authorList>
    </citation>
    <scope>NUCLEOTIDE SEQUENCE [LARGE SCALE GENOMIC DNA]</scope>
    <source>
        <strain evidence="3 4">CCBAU10050</strain>
    </source>
</reference>
<evidence type="ECO:0000313" key="4">
    <source>
        <dbReference type="Proteomes" id="UP000477849"/>
    </source>
</evidence>